<dbReference type="InterPro" id="IPR012674">
    <property type="entry name" value="Calycin"/>
</dbReference>
<accession>A0A7S1BLE6</accession>
<feature type="domain" description="VDE lipocalin" evidence="1">
    <location>
        <begin position="126"/>
        <end position="441"/>
    </location>
</feature>
<dbReference type="Pfam" id="PF07137">
    <property type="entry name" value="VDE"/>
    <property type="match status" value="1"/>
</dbReference>
<dbReference type="InterPro" id="IPR010788">
    <property type="entry name" value="VDE_dom"/>
</dbReference>
<evidence type="ECO:0000313" key="2">
    <source>
        <dbReference type="EMBL" id="CAD8890176.1"/>
    </source>
</evidence>
<dbReference type="AlphaFoldDB" id="A0A7S1BLE6"/>
<dbReference type="EMBL" id="HBFR01024236">
    <property type="protein sequence ID" value="CAD8890176.1"/>
    <property type="molecule type" value="Transcribed_RNA"/>
</dbReference>
<dbReference type="Gene3D" id="2.40.128.20">
    <property type="match status" value="1"/>
</dbReference>
<dbReference type="GO" id="GO:0046422">
    <property type="term" value="F:violaxanthin de-epoxidase activity"/>
    <property type="evidence" value="ECO:0007669"/>
    <property type="project" value="InterPro"/>
</dbReference>
<dbReference type="InterPro" id="IPR044682">
    <property type="entry name" value="VDE"/>
</dbReference>
<reference evidence="2" key="1">
    <citation type="submission" date="2021-01" db="EMBL/GenBank/DDBJ databases">
        <authorList>
            <person name="Corre E."/>
            <person name="Pelletier E."/>
            <person name="Niang G."/>
            <person name="Scheremetjew M."/>
            <person name="Finn R."/>
            <person name="Kale V."/>
            <person name="Holt S."/>
            <person name="Cochrane G."/>
            <person name="Meng A."/>
            <person name="Brown T."/>
            <person name="Cohen L."/>
        </authorList>
    </citation>
    <scope>NUCLEOTIDE SEQUENCE</scope>
    <source>
        <strain evidence="2">308</strain>
    </source>
</reference>
<protein>
    <recommendedName>
        <fullName evidence="1">VDE lipocalin domain-containing protein</fullName>
    </recommendedName>
</protein>
<dbReference type="PANTHER" id="PTHR33970:SF1">
    <property type="entry name" value="VIOLAXANTHIN DE-EPOXIDASE, CHLOROPLASTIC"/>
    <property type="match status" value="1"/>
</dbReference>
<organism evidence="2">
    <name type="scientific">Corethron hystrix</name>
    <dbReference type="NCBI Taxonomy" id="216773"/>
    <lineage>
        <taxon>Eukaryota</taxon>
        <taxon>Sar</taxon>
        <taxon>Stramenopiles</taxon>
        <taxon>Ochrophyta</taxon>
        <taxon>Bacillariophyta</taxon>
        <taxon>Coscinodiscophyceae</taxon>
        <taxon>Corethrophycidae</taxon>
        <taxon>Corethrales</taxon>
        <taxon>Corethraceae</taxon>
        <taxon>Corethron</taxon>
    </lineage>
</organism>
<gene>
    <name evidence="2" type="ORF">CHYS00102_LOCUS17381</name>
</gene>
<dbReference type="PANTHER" id="PTHR33970">
    <property type="entry name" value="VIOLAXANTHIN DE-EPOXIDASE, CHLOROPLASTIC-RELATED"/>
    <property type="match status" value="1"/>
</dbReference>
<sequence length="559" mass="60917">MVSQVTVTRKRTASKIATIGTILCSANTEAYMGTSQLNCNGGVSSRCYSFRRLPPRAGSPIDADCPTSDGIMNSPLQFLSRVAASTAAAAALFIGTAVASPLPSFGEDELSAMYGGKGFDSSLVDQNCLVDKCSLQAKACLADDPECRKGLTCTAKCMGDNSCITGCFARYGSEKLDGLLKCTIEDNNCIKVAILPGGADLRGEEPKPPAPTVGKGRGFEVASMEGSWYKVLGFNPNYDCYACQKNTFAAVTNEKNDVQKNVGWMSGNNQDSKLAVDVTFSMPRYLPDGSPLPPSMKVEDVTLLGSNGLPSGSTSVAYNQFNLHETMVFDNYADTKSSFSTLSLGSKDENGNQKSYARTAHSEGQMFGLNFWENWYVIGQNEPGQPEFKFVYYNGKTRQNTYEGAFVYSRTKEMDEQSLKKIYSIASDAGMNPDNFCKIRNGCFEAEDLTPAASDTSKSMLEMLKSAEMKPPPQGSPLRAILASTRISEFLGVEPVSAEMSILSRVKADESFSKDVAPVVMPQRPWWKEVGDYLEDPHKHFQLMDSMKVTMDWPESVRD</sequence>
<proteinExistence type="predicted"/>
<name>A0A7S1BLE6_9STRA</name>
<dbReference type="SUPFAM" id="SSF50814">
    <property type="entry name" value="Lipocalins"/>
    <property type="match status" value="1"/>
</dbReference>
<dbReference type="GO" id="GO:0010028">
    <property type="term" value="P:xanthophyll cycle"/>
    <property type="evidence" value="ECO:0007669"/>
    <property type="project" value="InterPro"/>
</dbReference>
<evidence type="ECO:0000259" key="1">
    <source>
        <dbReference type="Pfam" id="PF07137"/>
    </source>
</evidence>